<reference evidence="4" key="1">
    <citation type="submission" date="2025-08" db="UniProtKB">
        <authorList>
            <consortium name="Ensembl"/>
        </authorList>
    </citation>
    <scope>IDENTIFICATION</scope>
</reference>
<feature type="region of interest" description="Disordered" evidence="2">
    <location>
        <begin position="1"/>
        <end position="30"/>
    </location>
</feature>
<protein>
    <submittedName>
        <fullName evidence="4">BRI3 binding protein</fullName>
    </submittedName>
</protein>
<dbReference type="OrthoDB" id="9889463at2759"/>
<evidence type="ECO:0000313" key="5">
    <source>
        <dbReference type="Proteomes" id="UP000694559"/>
    </source>
</evidence>
<dbReference type="Ensembl" id="ENSNNAT00000027190.1">
    <property type="protein sequence ID" value="ENSNNAP00000025939.1"/>
    <property type="gene ID" value="ENSNNAG00000016914.1"/>
</dbReference>
<keyword evidence="3" id="KW-0472">Membrane</keyword>
<sequence>ESGRAQAGRGKQGETASRARPARAHERGAPWRAGTGLGARCCCCCCCCCWPGPGRGGRGGPGAPTSRTASGGRPAASTRAPAASSARRTCAPCRRRRLPKTKGRPENSRDRFQLNLHWPNILSWIFFSFLAIGSLLLLGSSTVGSTWQELLPRQFFSRLTERFVYGVDLLVDTFWRIWTDLLDVLGIDGSNLTHYFSHTALANNPARALLLIGAILLAYWFVSLLLGFFFYLLHVLCGRFFWIIRIVLFALSCVYILQKYESEPEHAVLPLCFVVAVYFMTGPVSFYWRRNSHNTLEEKIDHLESQIRLLNIRLSRVIENLDRGGD</sequence>
<evidence type="ECO:0000256" key="3">
    <source>
        <dbReference type="SAM" id="Phobius"/>
    </source>
</evidence>
<accession>A0A8C6YB25</accession>
<name>A0A8C6YB25_NAJNA</name>
<keyword evidence="1" id="KW-0175">Coiled coil</keyword>
<dbReference type="AlphaFoldDB" id="A0A8C6YB25"/>
<keyword evidence="3" id="KW-0812">Transmembrane</keyword>
<evidence type="ECO:0000256" key="1">
    <source>
        <dbReference type="SAM" id="Coils"/>
    </source>
</evidence>
<feature type="transmembrane region" description="Helical" evidence="3">
    <location>
        <begin position="121"/>
        <end position="143"/>
    </location>
</feature>
<dbReference type="PANTHER" id="PTHR31253:SF0">
    <property type="entry name" value="BRI3-BINDING PROTEIN"/>
    <property type="match status" value="1"/>
</dbReference>
<keyword evidence="5" id="KW-1185">Reference proteome</keyword>
<dbReference type="GO" id="GO:0005739">
    <property type="term" value="C:mitochondrion"/>
    <property type="evidence" value="ECO:0007669"/>
    <property type="project" value="Ensembl"/>
</dbReference>
<dbReference type="PANTHER" id="PTHR31253">
    <property type="entry name" value="BRI3-BINDING PROTEIN"/>
    <property type="match status" value="1"/>
</dbReference>
<feature type="compositionally biased region" description="Low complexity" evidence="2">
    <location>
        <begin position="73"/>
        <end position="90"/>
    </location>
</feature>
<dbReference type="Pfam" id="PF14965">
    <property type="entry name" value="BRI3BP"/>
    <property type="match status" value="1"/>
</dbReference>
<dbReference type="Proteomes" id="UP000694559">
    <property type="component" value="Unplaced"/>
</dbReference>
<feature type="region of interest" description="Disordered" evidence="2">
    <location>
        <begin position="58"/>
        <end position="90"/>
    </location>
</feature>
<evidence type="ECO:0000313" key="4">
    <source>
        <dbReference type="Ensembl" id="ENSNNAP00000025939.1"/>
    </source>
</evidence>
<dbReference type="GeneTree" id="ENSGT00390000002024"/>
<feature type="transmembrane region" description="Helical" evidence="3">
    <location>
        <begin position="240"/>
        <end position="260"/>
    </location>
</feature>
<dbReference type="InterPro" id="IPR033367">
    <property type="entry name" value="BRI3BP"/>
</dbReference>
<reference evidence="4" key="2">
    <citation type="submission" date="2025-09" db="UniProtKB">
        <authorList>
            <consortium name="Ensembl"/>
        </authorList>
    </citation>
    <scope>IDENTIFICATION</scope>
</reference>
<feature type="coiled-coil region" evidence="1">
    <location>
        <begin position="293"/>
        <end position="320"/>
    </location>
</feature>
<keyword evidence="3" id="KW-1133">Transmembrane helix</keyword>
<organism evidence="4 5">
    <name type="scientific">Naja naja</name>
    <name type="common">Indian cobra</name>
    <dbReference type="NCBI Taxonomy" id="35670"/>
    <lineage>
        <taxon>Eukaryota</taxon>
        <taxon>Metazoa</taxon>
        <taxon>Chordata</taxon>
        <taxon>Craniata</taxon>
        <taxon>Vertebrata</taxon>
        <taxon>Euteleostomi</taxon>
        <taxon>Lepidosauria</taxon>
        <taxon>Squamata</taxon>
        <taxon>Bifurcata</taxon>
        <taxon>Unidentata</taxon>
        <taxon>Episquamata</taxon>
        <taxon>Toxicofera</taxon>
        <taxon>Serpentes</taxon>
        <taxon>Colubroidea</taxon>
        <taxon>Elapidae</taxon>
        <taxon>Elapinae</taxon>
        <taxon>Naja</taxon>
    </lineage>
</organism>
<gene>
    <name evidence="4" type="primary">BRI3BP</name>
</gene>
<proteinExistence type="predicted"/>
<feature type="transmembrane region" description="Helical" evidence="3">
    <location>
        <begin position="208"/>
        <end position="233"/>
    </location>
</feature>
<evidence type="ECO:0000256" key="2">
    <source>
        <dbReference type="SAM" id="MobiDB-lite"/>
    </source>
</evidence>
<feature type="transmembrane region" description="Helical" evidence="3">
    <location>
        <begin position="266"/>
        <end position="288"/>
    </location>
</feature>